<keyword evidence="2" id="KW-1185">Reference proteome</keyword>
<accession>A0ABR5EYK8</accession>
<organism evidence="1 2">
    <name type="scientific">Protofrankia coriariae</name>
    <dbReference type="NCBI Taxonomy" id="1562887"/>
    <lineage>
        <taxon>Bacteria</taxon>
        <taxon>Bacillati</taxon>
        <taxon>Actinomycetota</taxon>
        <taxon>Actinomycetes</taxon>
        <taxon>Frankiales</taxon>
        <taxon>Frankiaceae</taxon>
        <taxon>Protofrankia</taxon>
    </lineage>
</organism>
<dbReference type="EMBL" id="JWIO01000082">
    <property type="protein sequence ID" value="KLL09549.1"/>
    <property type="molecule type" value="Genomic_DNA"/>
</dbReference>
<dbReference type="RefSeq" id="WP_047225288.1">
    <property type="nucleotide sequence ID" value="NZ_JWIO01000082.1"/>
</dbReference>
<comment type="caution">
    <text evidence="1">The sequence shown here is derived from an EMBL/GenBank/DDBJ whole genome shotgun (WGS) entry which is preliminary data.</text>
</comment>
<dbReference type="Proteomes" id="UP000035425">
    <property type="component" value="Unassembled WGS sequence"/>
</dbReference>
<proteinExistence type="predicted"/>
<evidence type="ECO:0000313" key="1">
    <source>
        <dbReference type="EMBL" id="KLL09549.1"/>
    </source>
</evidence>
<reference evidence="1 2" key="1">
    <citation type="submission" date="2014-12" db="EMBL/GenBank/DDBJ databases">
        <title>Frankia sp. BMG5.1 draft genome.</title>
        <authorList>
            <person name="Gtari M."/>
            <person name="Ghodhbane-Gtari F."/>
            <person name="Nouioui I."/>
            <person name="Ktari A."/>
            <person name="Hezbri K."/>
            <person name="Mimouni W."/>
            <person name="Sbissi I."/>
            <person name="Ayari A."/>
            <person name="Yamanaka T."/>
            <person name="Normand P."/>
            <person name="Tisa L.S."/>
            <person name="Boudabous A."/>
        </authorList>
    </citation>
    <scope>NUCLEOTIDE SEQUENCE [LARGE SCALE GENOMIC DNA]</scope>
    <source>
        <strain evidence="1 2">BMG5.1</strain>
    </source>
</reference>
<gene>
    <name evidence="1" type="ORF">FrCorBMG51_24120</name>
</gene>
<evidence type="ECO:0000313" key="2">
    <source>
        <dbReference type="Proteomes" id="UP000035425"/>
    </source>
</evidence>
<protein>
    <submittedName>
        <fullName evidence="1">Uncharacterized protein</fullName>
    </submittedName>
</protein>
<name>A0ABR5EYK8_9ACTN</name>
<sequence length="62" mass="6830">MLEPLPAFVGADGTDFEPVVLGELAENVVEDYMRTYGRPDQVAAWREGRPYVSELAETSAGR</sequence>